<sequence>MIDLKPASQGVIDLLQSIDIAQFDHPTPCAEYTVADLLRHLDGVIRGSTATARKVANPASAGSPIELSDSDWRGTLGHRLRELAAAWAGPAAWQGVTDVGIELPNETWGRIALTELVVHGWDLARALDRPFALPETTLNACLDHVADFVPNAPLPALWGPAVAVADDAPLLDRIVAITGREP</sequence>
<dbReference type="STRING" id="1415166.NONO_c18770"/>
<dbReference type="AlphaFoldDB" id="W5TBR9"/>
<reference evidence="2 3" key="1">
    <citation type="journal article" date="2014" name="Appl. Environ. Microbiol.">
        <title>Insights into the Microbial Degradation of Rubber and Gutta-Percha by Analysis of the Complete Genome of Nocardia nova SH22a.</title>
        <authorList>
            <person name="Luo Q."/>
            <person name="Hiessl S."/>
            <person name="Poehlein A."/>
            <person name="Daniel R."/>
            <person name="Steinbuchel A."/>
        </authorList>
    </citation>
    <scope>NUCLEOTIDE SEQUENCE [LARGE SCALE GENOMIC DNA]</scope>
    <source>
        <strain evidence="2">SH22a</strain>
    </source>
</reference>
<dbReference type="InterPro" id="IPR017520">
    <property type="entry name" value="CHP03086"/>
</dbReference>
<dbReference type="Gene3D" id="1.20.120.450">
    <property type="entry name" value="dinb family like domain"/>
    <property type="match status" value="1"/>
</dbReference>
<dbReference type="OrthoDB" id="5185819at2"/>
<feature type="domain" description="Mycothiol-dependent maleylpyruvate isomerase metal-binding" evidence="1">
    <location>
        <begin position="7"/>
        <end position="124"/>
    </location>
</feature>
<gene>
    <name evidence="2" type="ORF">NONO_c18770</name>
</gene>
<proteinExistence type="predicted"/>
<keyword evidence="3" id="KW-1185">Reference proteome</keyword>
<dbReference type="NCBIfam" id="TIGR03086">
    <property type="entry name" value="TIGR03086 family metal-binding protein"/>
    <property type="match status" value="1"/>
</dbReference>
<dbReference type="GO" id="GO:0046872">
    <property type="term" value="F:metal ion binding"/>
    <property type="evidence" value="ECO:0007669"/>
    <property type="project" value="InterPro"/>
</dbReference>
<dbReference type="PATRIC" id="fig|1415166.3.peg.1901"/>
<accession>W5TBR9</accession>
<evidence type="ECO:0000259" key="1">
    <source>
        <dbReference type="Pfam" id="PF11716"/>
    </source>
</evidence>
<dbReference type="Proteomes" id="UP000019150">
    <property type="component" value="Chromosome"/>
</dbReference>
<evidence type="ECO:0000313" key="3">
    <source>
        <dbReference type="Proteomes" id="UP000019150"/>
    </source>
</evidence>
<dbReference type="HOGENOM" id="CLU_051661_2_0_11"/>
<dbReference type="KEGG" id="nno:NONO_c18770"/>
<dbReference type="Pfam" id="PF11716">
    <property type="entry name" value="MDMPI_N"/>
    <property type="match status" value="1"/>
</dbReference>
<dbReference type="NCBIfam" id="TIGR03083">
    <property type="entry name" value="maleylpyruvate isomerase family mycothiol-dependent enzyme"/>
    <property type="match status" value="1"/>
</dbReference>
<dbReference type="InterPro" id="IPR024344">
    <property type="entry name" value="MDMPI_metal-binding"/>
</dbReference>
<dbReference type="InterPro" id="IPR017517">
    <property type="entry name" value="Maleyloyr_isom"/>
</dbReference>
<name>W5TBR9_9NOCA</name>
<dbReference type="EMBL" id="CP006850">
    <property type="protein sequence ID" value="AHH16677.1"/>
    <property type="molecule type" value="Genomic_DNA"/>
</dbReference>
<protein>
    <recommendedName>
        <fullName evidence="1">Mycothiol-dependent maleylpyruvate isomerase metal-binding domain-containing protein</fullName>
    </recommendedName>
</protein>
<dbReference type="RefSeq" id="WP_025348170.1">
    <property type="nucleotide sequence ID" value="NZ_CP006850.1"/>
</dbReference>
<dbReference type="InterPro" id="IPR034660">
    <property type="entry name" value="DinB/YfiT-like"/>
</dbReference>
<dbReference type="SUPFAM" id="SSF109854">
    <property type="entry name" value="DinB/YfiT-like putative metalloenzymes"/>
    <property type="match status" value="1"/>
</dbReference>
<dbReference type="eggNOG" id="ENOG5032B92">
    <property type="taxonomic scope" value="Bacteria"/>
</dbReference>
<evidence type="ECO:0000313" key="2">
    <source>
        <dbReference type="EMBL" id="AHH16677.1"/>
    </source>
</evidence>
<organism evidence="2 3">
    <name type="scientific">Nocardia nova SH22a</name>
    <dbReference type="NCBI Taxonomy" id="1415166"/>
    <lineage>
        <taxon>Bacteria</taxon>
        <taxon>Bacillati</taxon>
        <taxon>Actinomycetota</taxon>
        <taxon>Actinomycetes</taxon>
        <taxon>Mycobacteriales</taxon>
        <taxon>Nocardiaceae</taxon>
        <taxon>Nocardia</taxon>
    </lineage>
</organism>